<organismHost>
    <name type="scientific">Phacochoerus aethiopicus</name>
    <name type="common">Warthog</name>
    <dbReference type="NCBI Taxonomy" id="85517"/>
</organismHost>
<dbReference type="Proteomes" id="UP000594604">
    <property type="component" value="Segment"/>
</dbReference>
<organismHost>
    <name type="scientific">Ornithodoros</name>
    <name type="common">relapsing fever ticks</name>
    <dbReference type="NCBI Taxonomy" id="6937"/>
</organismHost>
<name>A0A7S8BER0_ASF</name>
<proteinExistence type="predicted"/>
<sequence>MWFCIDLGADAFKEAGALAEKKNKRVLQHILGLNIFKRELIPPCKDPDPYQIQILLKNYILKNVSTVFTYYCQ</sequence>
<dbReference type="GO" id="GO:0042330">
    <property type="term" value="P:taxis"/>
    <property type="evidence" value="ECO:0007669"/>
    <property type="project" value="InterPro"/>
</dbReference>
<organism evidence="1 2">
    <name type="scientific">African swine fever virus</name>
    <name type="common">ASFV</name>
    <dbReference type="NCBI Taxonomy" id="10497"/>
    <lineage>
        <taxon>Viruses</taxon>
        <taxon>Varidnaviria</taxon>
        <taxon>Bamfordvirae</taxon>
        <taxon>Nucleocytoviricota</taxon>
        <taxon>Pokkesviricetes</taxon>
        <taxon>Asfuvirales</taxon>
        <taxon>Asfarviridae</taxon>
        <taxon>Asfivirus</taxon>
        <taxon>Asfivirus haemorrhagiae</taxon>
    </lineage>
</organism>
<evidence type="ECO:0000313" key="1">
    <source>
        <dbReference type="EMBL" id="QPB67672.1"/>
    </source>
</evidence>
<organismHost>
    <name type="scientific">Phacochoerus africanus</name>
    <name type="common">Warthog</name>
    <dbReference type="NCBI Taxonomy" id="41426"/>
</organismHost>
<organismHost>
    <name type="scientific">Sus scrofa</name>
    <name type="common">Pig</name>
    <dbReference type="NCBI Taxonomy" id="9823"/>
</organismHost>
<dbReference type="InterPro" id="IPR002595">
    <property type="entry name" value="ASFV_MGF360"/>
</dbReference>
<evidence type="ECO:0000313" key="2">
    <source>
        <dbReference type="Proteomes" id="UP000594604"/>
    </source>
</evidence>
<protein>
    <submittedName>
        <fullName evidence="1">DP63R</fullName>
    </submittedName>
</protein>
<organismHost>
    <name type="scientific">Potamochoerus larvatus</name>
    <name type="common">Bushpig</name>
    <dbReference type="NCBI Taxonomy" id="273792"/>
</organismHost>
<dbReference type="EMBL" id="MT459800">
    <property type="protein sequence ID" value="QPB67672.1"/>
    <property type="molecule type" value="Genomic_DNA"/>
</dbReference>
<reference evidence="1 2" key="1">
    <citation type="submission" date="2020-05" db="EMBL/GenBank/DDBJ databases">
        <title>Comparative Analysis of Full Genome Sequences of African Swine Fever Virus isolates in Russia in 2019.</title>
        <authorList>
            <person name="Mazloum A."/>
            <person name="Vlasova N.N."/>
        </authorList>
    </citation>
    <scope>NUCLEOTIDE SEQUENCE [LARGE SCALE GENOMIC DNA]</scope>
    <source>
        <strain evidence="1">ASFV/Kabardino-Balkaria 19/WB-964</strain>
    </source>
</reference>
<accession>A0A7S8BER0</accession>
<organismHost>
    <name type="scientific">Ornithodoros moubata</name>
    <name type="common">Soft tick</name>
    <name type="synonym">Argasid tick</name>
    <dbReference type="NCBI Taxonomy" id="6938"/>
</organismHost>
<dbReference type="Pfam" id="PF01671">
    <property type="entry name" value="ASFV_360"/>
    <property type="match status" value="1"/>
</dbReference>